<proteinExistence type="predicted"/>
<reference evidence="1" key="1">
    <citation type="submission" date="2023-08" db="EMBL/GenBank/DDBJ databases">
        <title>Reference Genome Resource for the Citrus Pathogen Phytophthora citrophthora.</title>
        <authorList>
            <person name="Moller H."/>
            <person name="Coetzee B."/>
            <person name="Rose L.J."/>
            <person name="Van Niekerk J.M."/>
        </authorList>
    </citation>
    <scope>NUCLEOTIDE SEQUENCE</scope>
    <source>
        <strain evidence="1">STE-U-9442</strain>
    </source>
</reference>
<sequence>MAGEGLIKRSVAGPVKAFACKLSRYCEVVVVDEFRTSKKHFDCQTPEDLENQRVTRMCRDGVIRKVPVHKVLHCLRKHGGCGKSVDRDVNAAKHSLSILQNQLAGISERPFRLRH</sequence>
<gene>
    <name evidence="1" type="ORF">P3T76_011236</name>
</gene>
<name>A0AAD9LGD9_9STRA</name>
<protein>
    <submittedName>
        <fullName evidence="1">Uncharacterized protein</fullName>
    </submittedName>
</protein>
<comment type="caution">
    <text evidence="1">The sequence shown here is derived from an EMBL/GenBank/DDBJ whole genome shotgun (WGS) entry which is preliminary data.</text>
</comment>
<evidence type="ECO:0000313" key="1">
    <source>
        <dbReference type="EMBL" id="KAK1934627.1"/>
    </source>
</evidence>
<dbReference type="GO" id="GO:0003677">
    <property type="term" value="F:DNA binding"/>
    <property type="evidence" value="ECO:0007669"/>
    <property type="project" value="UniProtKB-KW"/>
</dbReference>
<evidence type="ECO:0000313" key="2">
    <source>
        <dbReference type="Proteomes" id="UP001259832"/>
    </source>
</evidence>
<dbReference type="AlphaFoldDB" id="A0AAD9LGD9"/>
<organism evidence="1 2">
    <name type="scientific">Phytophthora citrophthora</name>
    <dbReference type="NCBI Taxonomy" id="4793"/>
    <lineage>
        <taxon>Eukaryota</taxon>
        <taxon>Sar</taxon>
        <taxon>Stramenopiles</taxon>
        <taxon>Oomycota</taxon>
        <taxon>Peronosporomycetes</taxon>
        <taxon>Peronosporales</taxon>
        <taxon>Peronosporaceae</taxon>
        <taxon>Phytophthora</taxon>
    </lineage>
</organism>
<accession>A0AAD9LGD9</accession>
<keyword evidence="2" id="KW-1185">Reference proteome</keyword>
<dbReference type="EMBL" id="JASMQC010000025">
    <property type="protein sequence ID" value="KAK1934627.1"/>
    <property type="molecule type" value="Genomic_DNA"/>
</dbReference>
<dbReference type="Proteomes" id="UP001259832">
    <property type="component" value="Unassembled WGS sequence"/>
</dbReference>